<feature type="compositionally biased region" description="Pro residues" evidence="1">
    <location>
        <begin position="241"/>
        <end position="252"/>
    </location>
</feature>
<feature type="transmembrane region" description="Helical" evidence="2">
    <location>
        <begin position="35"/>
        <end position="57"/>
    </location>
</feature>
<comment type="caution">
    <text evidence="3">The sequence shown here is derived from an EMBL/GenBank/DDBJ whole genome shotgun (WGS) entry which is preliminary data.</text>
</comment>
<feature type="region of interest" description="Disordered" evidence="1">
    <location>
        <begin position="232"/>
        <end position="252"/>
    </location>
</feature>
<keyword evidence="4" id="KW-1185">Reference proteome</keyword>
<sequence length="321" mass="33908">MYSILIDAARAAANTPSGDSASVFSPDFVTALGRYLSFGTIGVGLALAVCATILMIFSKANSIQFLIFAGVIVCIGAGLEVLRLVEDAAQKTADRDAKRFQSLPDQLWSDFFEARGNVLFRSATPLPASIDGEEIRQNETRSFKVAHLSNLQCRYYFVAVKPPAKLDLSFKPTDLIVMPGTEKDYYKSGTLCAPNAQDGNGSDVELDATALEAGGQFSMAFFVAPPQEASAKSPVATPAASPSPAPAPGPTPPPPSFTKVVCIGEFEGGCHGTHQIWYGCGAPPEDKLAPLICGGAPAKWRRLITNGGNQCGYALDEFTCG</sequence>
<proteinExistence type="predicted"/>
<dbReference type="EMBL" id="JARFYN010000005">
    <property type="protein sequence ID" value="MDL2405199.1"/>
    <property type="molecule type" value="Genomic_DNA"/>
</dbReference>
<evidence type="ECO:0000256" key="1">
    <source>
        <dbReference type="SAM" id="MobiDB-lite"/>
    </source>
</evidence>
<evidence type="ECO:0000256" key="2">
    <source>
        <dbReference type="SAM" id="Phobius"/>
    </source>
</evidence>
<dbReference type="Proteomes" id="UP001172630">
    <property type="component" value="Unassembled WGS sequence"/>
</dbReference>
<reference evidence="3" key="1">
    <citation type="submission" date="2023-06" db="EMBL/GenBank/DDBJ databases">
        <title>Phylogenetic Diversity of Rhizobium strains.</title>
        <authorList>
            <person name="Moura F.T."/>
            <person name="Helene L.C.F."/>
            <person name="Hungria M."/>
        </authorList>
    </citation>
    <scope>NUCLEOTIDE SEQUENCE</scope>
    <source>
        <strain evidence="3">CCGE524</strain>
    </source>
</reference>
<evidence type="ECO:0000313" key="4">
    <source>
        <dbReference type="Proteomes" id="UP001172630"/>
    </source>
</evidence>
<keyword evidence="2" id="KW-0812">Transmembrane</keyword>
<evidence type="ECO:0000313" key="3">
    <source>
        <dbReference type="EMBL" id="MDL2405199.1"/>
    </source>
</evidence>
<keyword evidence="2" id="KW-1133">Transmembrane helix</keyword>
<accession>A0ABT7KDH3</accession>
<feature type="transmembrane region" description="Helical" evidence="2">
    <location>
        <begin position="63"/>
        <end position="85"/>
    </location>
</feature>
<keyword evidence="2" id="KW-0472">Membrane</keyword>
<organism evidence="3 4">
    <name type="scientific">Rhizobium calliandrae</name>
    <dbReference type="NCBI Taxonomy" id="1312182"/>
    <lineage>
        <taxon>Bacteria</taxon>
        <taxon>Pseudomonadati</taxon>
        <taxon>Pseudomonadota</taxon>
        <taxon>Alphaproteobacteria</taxon>
        <taxon>Hyphomicrobiales</taxon>
        <taxon>Rhizobiaceae</taxon>
        <taxon>Rhizobium/Agrobacterium group</taxon>
        <taxon>Rhizobium</taxon>
    </lineage>
</organism>
<dbReference type="RefSeq" id="WP_285878126.1">
    <property type="nucleotide sequence ID" value="NZ_JARFYN010000005.1"/>
</dbReference>
<protein>
    <submittedName>
        <fullName evidence="3">Uncharacterized protein</fullName>
    </submittedName>
</protein>
<name>A0ABT7KDH3_9HYPH</name>
<gene>
    <name evidence="3" type="ORF">PY650_05935</name>
</gene>